<keyword evidence="3" id="KW-0375">Hydrogen ion transport</keyword>
<evidence type="ECO:0000256" key="3">
    <source>
        <dbReference type="ARBA" id="ARBA00022781"/>
    </source>
</evidence>
<dbReference type="InterPro" id="IPR016727">
    <property type="entry name" value="ATPase_V0-cplx_dsu"/>
</dbReference>
<dbReference type="AlphaFoldDB" id="A0A177AZN7"/>
<gene>
    <name evidence="5" type="ORF">A3Q56_05452</name>
</gene>
<evidence type="ECO:0000256" key="2">
    <source>
        <dbReference type="ARBA" id="ARBA00022448"/>
    </source>
</evidence>
<keyword evidence="2" id="KW-0813">Transport</keyword>
<name>A0A177AZN7_9BILA</name>
<dbReference type="FunFam" id="1.20.1690.10:FF:000001">
    <property type="entry name" value="V-type proton ATPase subunit"/>
    <property type="match status" value="1"/>
</dbReference>
<dbReference type="GO" id="GO:0033179">
    <property type="term" value="C:proton-transporting V-type ATPase, V0 domain"/>
    <property type="evidence" value="ECO:0007669"/>
    <property type="project" value="InterPro"/>
</dbReference>
<evidence type="ECO:0000313" key="6">
    <source>
        <dbReference type="Proteomes" id="UP000078046"/>
    </source>
</evidence>
<proteinExistence type="inferred from homology"/>
<dbReference type="InterPro" id="IPR002843">
    <property type="entry name" value="ATPase_V0-cplx_csu/dsu"/>
</dbReference>
<accession>A0A177AZN7</accession>
<dbReference type="Gene3D" id="1.20.1690.10">
    <property type="entry name" value="V-type ATP synthase subunit C domain"/>
    <property type="match status" value="2"/>
</dbReference>
<dbReference type="InterPro" id="IPR036079">
    <property type="entry name" value="ATPase_csu/dsu_sf"/>
</dbReference>
<dbReference type="Gene3D" id="1.10.132.50">
    <property type="entry name" value="ATP synthase (C/AC39) subunit, domain 3"/>
    <property type="match status" value="1"/>
</dbReference>
<keyword evidence="4" id="KW-0406">Ion transport</keyword>
<comment type="similarity">
    <text evidence="1">Belongs to the V-ATPase V0D/AC39 subunit family.</text>
</comment>
<protein>
    <submittedName>
        <fullName evidence="5">V-ATPase subunit d</fullName>
    </submittedName>
</protein>
<dbReference type="OrthoDB" id="10250083at2759"/>
<evidence type="ECO:0000313" key="5">
    <source>
        <dbReference type="EMBL" id="OAF66833.1"/>
    </source>
</evidence>
<dbReference type="GO" id="GO:0046961">
    <property type="term" value="F:proton-transporting ATPase activity, rotational mechanism"/>
    <property type="evidence" value="ECO:0007669"/>
    <property type="project" value="InterPro"/>
</dbReference>
<reference evidence="5 6" key="1">
    <citation type="submission" date="2016-04" db="EMBL/GenBank/DDBJ databases">
        <title>The genome of Intoshia linei affirms orthonectids as highly simplified spiralians.</title>
        <authorList>
            <person name="Mikhailov K.V."/>
            <person name="Slusarev G.S."/>
            <person name="Nikitin M.A."/>
            <person name="Logacheva M.D."/>
            <person name="Penin A."/>
            <person name="Aleoshin V."/>
            <person name="Panchin Y.V."/>
        </authorList>
    </citation>
    <scope>NUCLEOTIDE SEQUENCE [LARGE SCALE GENOMIC DNA]</scope>
    <source>
        <strain evidence="5">Intl2013</strain>
        <tissue evidence="5">Whole animal</tissue>
    </source>
</reference>
<keyword evidence="6" id="KW-1185">Reference proteome</keyword>
<dbReference type="Proteomes" id="UP000078046">
    <property type="component" value="Unassembled WGS sequence"/>
</dbReference>
<dbReference type="Pfam" id="PF01992">
    <property type="entry name" value="vATP-synt_AC39"/>
    <property type="match status" value="1"/>
</dbReference>
<dbReference type="PANTHER" id="PTHR11028">
    <property type="entry name" value="VACUOLAR ATP SYNTHASE SUBUNIT AC39"/>
    <property type="match status" value="1"/>
</dbReference>
<sequence>MSFLSFNASHGYLEGIVRGYKAGILKESDYLNLMQCQSLEDVKIHLQHTDYHNLLDDEIGDLKIPTLEKKLREKLTSQFKYLLGQASGELATFLKYITYNYMIDNVILLISGTSHNRTVLQLHRFLHPMGEFQELEAIEIADSSSTLYNAVLTDTPLAPYFLGCISEHDFDEMHIEIMRNTLYKRYLEDFYNFSKKIGGDCFLIMKEILGLEADRRSFMITINSFGTNLSKDDRADLFPRCGKLYPYGLEMLAKADDVYQVKAVADNFPEYRKLFEDFPANRFELEDSFTAYEIGDKVPIKEKIDKAFHHLELISYLYKVDKVLTIGKTEFLKMDIFSKISVNFKEFPDFLTPISLSDRIKFTSDESYTIQNWKRQSSEVEKQDDCSYDEVYDVETKK</sequence>
<dbReference type="InterPro" id="IPR035067">
    <property type="entry name" value="V-type_ATPase_csu/dsu"/>
</dbReference>
<evidence type="ECO:0000256" key="1">
    <source>
        <dbReference type="ARBA" id="ARBA00006709"/>
    </source>
</evidence>
<dbReference type="SUPFAM" id="SSF103486">
    <property type="entry name" value="V-type ATP synthase subunit C"/>
    <property type="match status" value="1"/>
</dbReference>
<organism evidence="5 6">
    <name type="scientific">Intoshia linei</name>
    <dbReference type="NCBI Taxonomy" id="1819745"/>
    <lineage>
        <taxon>Eukaryota</taxon>
        <taxon>Metazoa</taxon>
        <taxon>Spiralia</taxon>
        <taxon>Lophotrochozoa</taxon>
        <taxon>Mesozoa</taxon>
        <taxon>Orthonectida</taxon>
        <taxon>Rhopaluridae</taxon>
        <taxon>Intoshia</taxon>
    </lineage>
</organism>
<evidence type="ECO:0000256" key="4">
    <source>
        <dbReference type="ARBA" id="ARBA00023065"/>
    </source>
</evidence>
<dbReference type="InterPro" id="IPR044911">
    <property type="entry name" value="V-type_ATPase_csu/dsu_dom_3"/>
</dbReference>
<dbReference type="EMBL" id="LWCA01000816">
    <property type="protein sequence ID" value="OAF66833.1"/>
    <property type="molecule type" value="Genomic_DNA"/>
</dbReference>
<comment type="caution">
    <text evidence="5">The sequence shown here is derived from an EMBL/GenBank/DDBJ whole genome shotgun (WGS) entry which is preliminary data.</text>
</comment>